<gene>
    <name evidence="2" type="ORF">BJ997_003090</name>
    <name evidence="1" type="ORF">GY21_20195</name>
</gene>
<organism evidence="1 3">
    <name type="scientific">Cryobacterium roopkundense</name>
    <dbReference type="NCBI Taxonomy" id="1001240"/>
    <lineage>
        <taxon>Bacteria</taxon>
        <taxon>Bacillati</taxon>
        <taxon>Actinomycetota</taxon>
        <taxon>Actinomycetes</taxon>
        <taxon>Micrococcales</taxon>
        <taxon>Microbacteriaceae</taxon>
        <taxon>Cryobacterium</taxon>
    </lineage>
</organism>
<sequence>MNGDEFLALVRDFFGAKATQVTVDPSGSVATCVLYDSFVFTCGLNGEHGTFTGGIEYDTGKYLTVFLNERLSFNTDRESILRNLQIVDRYCRLRLPDKFLASSGA</sequence>
<dbReference type="Proteomes" id="UP000029864">
    <property type="component" value="Unassembled WGS sequence"/>
</dbReference>
<evidence type="ECO:0000313" key="3">
    <source>
        <dbReference type="Proteomes" id="UP000029864"/>
    </source>
</evidence>
<dbReference type="eggNOG" id="ENOG502ZJV8">
    <property type="taxonomic scope" value="Bacteria"/>
</dbReference>
<dbReference type="AlphaFoldDB" id="A0A099IZZ1"/>
<dbReference type="EMBL" id="JACHBQ010000001">
    <property type="protein sequence ID" value="MBB5642542.1"/>
    <property type="molecule type" value="Genomic_DNA"/>
</dbReference>
<protein>
    <submittedName>
        <fullName evidence="1">Uncharacterized protein</fullName>
    </submittedName>
</protein>
<proteinExistence type="predicted"/>
<reference evidence="1 3" key="1">
    <citation type="submission" date="2014-08" db="EMBL/GenBank/DDBJ databases">
        <authorList>
            <person name="Sisinthy S."/>
        </authorList>
    </citation>
    <scope>NUCLEOTIDE SEQUENCE [LARGE SCALE GENOMIC DNA]</scope>
    <source>
        <strain evidence="1 3">RuG17</strain>
    </source>
</reference>
<keyword evidence="3" id="KW-1185">Reference proteome</keyword>
<reference evidence="2 4" key="2">
    <citation type="submission" date="2020-08" db="EMBL/GenBank/DDBJ databases">
        <title>Sequencing the genomes of 1000 actinobacteria strains.</title>
        <authorList>
            <person name="Klenk H.-P."/>
        </authorList>
    </citation>
    <scope>NUCLEOTIDE SEQUENCE [LARGE SCALE GENOMIC DNA]</scope>
    <source>
        <strain evidence="2 4">DSM 21065</strain>
    </source>
</reference>
<accession>A0A099IZZ1</accession>
<evidence type="ECO:0000313" key="2">
    <source>
        <dbReference type="EMBL" id="MBB5642542.1"/>
    </source>
</evidence>
<dbReference type="EMBL" id="JPXF01000142">
    <property type="protein sequence ID" value="KGJ71729.1"/>
    <property type="molecule type" value="Genomic_DNA"/>
</dbReference>
<comment type="caution">
    <text evidence="1">The sequence shown here is derived from an EMBL/GenBank/DDBJ whole genome shotgun (WGS) entry which is preliminary data.</text>
</comment>
<evidence type="ECO:0000313" key="4">
    <source>
        <dbReference type="Proteomes" id="UP000561726"/>
    </source>
</evidence>
<dbReference type="OrthoDB" id="2982262at2"/>
<dbReference type="RefSeq" id="WP_035840416.1">
    <property type="nucleotide sequence ID" value="NZ_JACHBQ010000001.1"/>
</dbReference>
<dbReference type="Proteomes" id="UP000561726">
    <property type="component" value="Unassembled WGS sequence"/>
</dbReference>
<name>A0A099IZZ1_9MICO</name>
<dbReference type="STRING" id="1001240.GY21_20195"/>
<evidence type="ECO:0000313" key="1">
    <source>
        <dbReference type="EMBL" id="KGJ71729.1"/>
    </source>
</evidence>